<dbReference type="Pfam" id="PF13223">
    <property type="entry name" value="DUF4031"/>
    <property type="match status" value="1"/>
</dbReference>
<dbReference type="PANTHER" id="PTHR30237">
    <property type="entry name" value="MURAMOYLTETRAPEPTIDE CARBOXYPEPTIDASE"/>
    <property type="match status" value="1"/>
</dbReference>
<dbReference type="InterPro" id="IPR027461">
    <property type="entry name" value="Carboxypeptidase_A_C_sf"/>
</dbReference>
<keyword evidence="2" id="KW-0121">Carboxypeptidase</keyword>
<dbReference type="InterPro" id="IPR040449">
    <property type="entry name" value="Peptidase_S66_N"/>
</dbReference>
<keyword evidence="4" id="KW-0378">Hydrolase</keyword>
<dbReference type="InterPro" id="IPR029062">
    <property type="entry name" value="Class_I_gatase-like"/>
</dbReference>
<evidence type="ECO:0000259" key="8">
    <source>
        <dbReference type="Pfam" id="PF17676"/>
    </source>
</evidence>
<dbReference type="GO" id="GO:0008236">
    <property type="term" value="F:serine-type peptidase activity"/>
    <property type="evidence" value="ECO:0007669"/>
    <property type="project" value="UniProtKB-KW"/>
</dbReference>
<dbReference type="Pfam" id="PF17676">
    <property type="entry name" value="Peptidase_S66C"/>
    <property type="match status" value="1"/>
</dbReference>
<sequence length="401" mass="41725">MTLLIDPPNAPGHERLWSHLVSDASFEELHVFARSLGIPERGFDRDHYDIPAERYDSVVAAGAVPVSSRELISRLRAAGLRRRKSEVLGTGRPGRALVRPERLRAGDRVAVVATSGRVPAARLDAGLAILRGWGLEVEVGKHVLDAETDLPYLAAPDAARAADLMAAWLDDGVAGVVCARGGYGAQRVVDLLDWDALAKAGPKVLVGFSDVTALHQAFAARLGIATVHAPVVTQLADCDDDAQDHTRRTLLDPGAAVDLAGGLDVLVPGEAEGPLVGGNLAVLAAGVGAPAAMPAYGSLAFLEDVGEDPYRLDRLLTQLRRSGWFAGVRGVVLGHFTDCGPAAEVRAVVTDRLGDLDVPVVAGAPFGHEAANRALPLGVPGVLDAPAAGAATLTLAVPALR</sequence>
<comment type="caution">
    <text evidence="9">The sequence shown here is derived from an EMBL/GenBank/DDBJ whole genome shotgun (WGS) entry which is preliminary data.</text>
</comment>
<evidence type="ECO:0000313" key="9">
    <source>
        <dbReference type="EMBL" id="RYU13493.1"/>
    </source>
</evidence>
<reference evidence="9 10" key="1">
    <citation type="submission" date="2019-01" db="EMBL/GenBank/DDBJ databases">
        <title>Nocardioides guangzhouensis sp. nov., an actinobacterium isolated from soil.</title>
        <authorList>
            <person name="Fu Y."/>
            <person name="Cai Y."/>
            <person name="Lin Z."/>
            <person name="Chen P."/>
        </authorList>
    </citation>
    <scope>NUCLEOTIDE SEQUENCE [LARGE SCALE GENOMIC DNA]</scope>
    <source>
        <strain evidence="9 10">NBRC 105384</strain>
    </source>
</reference>
<keyword evidence="5" id="KW-0720">Serine protease</keyword>
<feature type="domain" description="LD-carboxypeptidase N-terminal" evidence="6">
    <location>
        <begin position="109"/>
        <end position="229"/>
    </location>
</feature>
<evidence type="ECO:0000259" key="6">
    <source>
        <dbReference type="Pfam" id="PF02016"/>
    </source>
</evidence>
<organism evidence="9 10">
    <name type="scientific">Nocardioides iriomotensis</name>
    <dbReference type="NCBI Taxonomy" id="715784"/>
    <lineage>
        <taxon>Bacteria</taxon>
        <taxon>Bacillati</taxon>
        <taxon>Actinomycetota</taxon>
        <taxon>Actinomycetes</taxon>
        <taxon>Propionibacteriales</taxon>
        <taxon>Nocardioidaceae</taxon>
        <taxon>Nocardioides</taxon>
    </lineage>
</organism>
<dbReference type="InterPro" id="IPR027478">
    <property type="entry name" value="LdcA_N"/>
</dbReference>
<evidence type="ECO:0000313" key="10">
    <source>
        <dbReference type="Proteomes" id="UP000291189"/>
    </source>
</evidence>
<dbReference type="Pfam" id="PF02016">
    <property type="entry name" value="Peptidase_S66"/>
    <property type="match status" value="1"/>
</dbReference>
<evidence type="ECO:0000256" key="1">
    <source>
        <dbReference type="ARBA" id="ARBA00010233"/>
    </source>
</evidence>
<comment type="similarity">
    <text evidence="1">Belongs to the peptidase S66 family.</text>
</comment>
<proteinExistence type="inferred from homology"/>
<dbReference type="Proteomes" id="UP000291189">
    <property type="component" value="Unassembled WGS sequence"/>
</dbReference>
<dbReference type="InterPro" id="IPR025109">
    <property type="entry name" value="DUF4031"/>
</dbReference>
<dbReference type="SUPFAM" id="SSF141986">
    <property type="entry name" value="LD-carboxypeptidase A C-terminal domain-like"/>
    <property type="match status" value="1"/>
</dbReference>
<evidence type="ECO:0000256" key="3">
    <source>
        <dbReference type="ARBA" id="ARBA00022670"/>
    </source>
</evidence>
<evidence type="ECO:0000256" key="2">
    <source>
        <dbReference type="ARBA" id="ARBA00022645"/>
    </source>
</evidence>
<dbReference type="AlphaFoldDB" id="A0A4Q5J4S7"/>
<dbReference type="CDD" id="cd07025">
    <property type="entry name" value="Peptidase_S66"/>
    <property type="match status" value="1"/>
</dbReference>
<evidence type="ECO:0000256" key="5">
    <source>
        <dbReference type="ARBA" id="ARBA00022825"/>
    </source>
</evidence>
<dbReference type="OrthoDB" id="9808993at2"/>
<keyword evidence="3" id="KW-0645">Protease</keyword>
<dbReference type="RefSeq" id="WP_129986454.1">
    <property type="nucleotide sequence ID" value="NZ_SDPU01000018.1"/>
</dbReference>
<dbReference type="Gene3D" id="3.50.30.60">
    <property type="entry name" value="LD-carboxypeptidase A C-terminal domain-like"/>
    <property type="match status" value="1"/>
</dbReference>
<gene>
    <name evidence="9" type="ORF">ETU37_06615</name>
</gene>
<dbReference type="EMBL" id="SDPU01000018">
    <property type="protein sequence ID" value="RYU13493.1"/>
    <property type="molecule type" value="Genomic_DNA"/>
</dbReference>
<dbReference type="PANTHER" id="PTHR30237:SF2">
    <property type="entry name" value="MUREIN TETRAPEPTIDE CARBOXYPEPTIDASE"/>
    <property type="match status" value="1"/>
</dbReference>
<evidence type="ECO:0000259" key="7">
    <source>
        <dbReference type="Pfam" id="PF13223"/>
    </source>
</evidence>
<dbReference type="Gene3D" id="3.40.50.10740">
    <property type="entry name" value="Class I glutamine amidotransferase-like"/>
    <property type="match status" value="1"/>
</dbReference>
<dbReference type="GO" id="GO:0006508">
    <property type="term" value="P:proteolysis"/>
    <property type="evidence" value="ECO:0007669"/>
    <property type="project" value="UniProtKB-KW"/>
</dbReference>
<protein>
    <submittedName>
        <fullName evidence="9">DUF4031 domain-containing protein</fullName>
    </submittedName>
</protein>
<keyword evidence="10" id="KW-1185">Reference proteome</keyword>
<dbReference type="SUPFAM" id="SSF52317">
    <property type="entry name" value="Class I glutamine amidotransferase-like"/>
    <property type="match status" value="1"/>
</dbReference>
<name>A0A4Q5J4S7_9ACTN</name>
<accession>A0A4Q5J4S7</accession>
<evidence type="ECO:0000256" key="4">
    <source>
        <dbReference type="ARBA" id="ARBA00022801"/>
    </source>
</evidence>
<dbReference type="InterPro" id="IPR040921">
    <property type="entry name" value="Peptidase_S66C"/>
</dbReference>
<feature type="domain" description="DUF4031" evidence="7">
    <location>
        <begin position="4"/>
        <end position="77"/>
    </location>
</feature>
<feature type="domain" description="LD-carboxypeptidase C-terminal" evidence="8">
    <location>
        <begin position="272"/>
        <end position="380"/>
    </location>
</feature>
<dbReference type="GO" id="GO:0004180">
    <property type="term" value="F:carboxypeptidase activity"/>
    <property type="evidence" value="ECO:0007669"/>
    <property type="project" value="UniProtKB-KW"/>
</dbReference>
<dbReference type="InterPro" id="IPR003507">
    <property type="entry name" value="S66_fam"/>
</dbReference>